<dbReference type="EMBL" id="JAHXCT010000003">
    <property type="protein sequence ID" value="MBW4769049.1"/>
    <property type="molecule type" value="Genomic_DNA"/>
</dbReference>
<protein>
    <recommendedName>
        <fullName evidence="4">ABC transporter permease</fullName>
    </recommendedName>
</protein>
<dbReference type="RefSeq" id="WP_219480483.1">
    <property type="nucleotide sequence ID" value="NZ_CAUTHS010000042.1"/>
</dbReference>
<comment type="caution">
    <text evidence="2">The sequence shown here is derived from an EMBL/GenBank/DDBJ whole genome shotgun (WGS) entry which is preliminary data.</text>
</comment>
<evidence type="ECO:0000313" key="2">
    <source>
        <dbReference type="EMBL" id="MBW4769049.1"/>
    </source>
</evidence>
<reference evidence="2 3" key="1">
    <citation type="submission" date="2021-07" db="EMBL/GenBank/DDBJ databases">
        <title>Genomic diversity and antimicrobial resistance of Prevotella spp. isolated from chronic lung disease airways.</title>
        <authorList>
            <person name="Webb K.A."/>
            <person name="Olagoke O.S."/>
            <person name="Baird T."/>
            <person name="Neill J."/>
            <person name="Pham A."/>
            <person name="Wells T.J."/>
            <person name="Ramsay K.A."/>
            <person name="Bell S.C."/>
            <person name="Sarovich D.S."/>
            <person name="Price E.P."/>
        </authorList>
    </citation>
    <scope>NUCLEOTIDE SEQUENCE [LARGE SCALE GENOMIC DNA]</scope>
    <source>
        <strain evidence="2 3">SCHI0011.S.12</strain>
    </source>
</reference>
<name>A0ABS6YBW0_9BACT</name>
<proteinExistence type="predicted"/>
<evidence type="ECO:0000256" key="1">
    <source>
        <dbReference type="SAM" id="Phobius"/>
    </source>
</evidence>
<evidence type="ECO:0008006" key="4">
    <source>
        <dbReference type="Google" id="ProtNLM"/>
    </source>
</evidence>
<keyword evidence="1" id="KW-0812">Transmembrane</keyword>
<keyword evidence="1" id="KW-1133">Transmembrane helix</keyword>
<organism evidence="2 3">
    <name type="scientific">Hoylesella nanceiensis</name>
    <dbReference type="NCBI Taxonomy" id="425941"/>
    <lineage>
        <taxon>Bacteria</taxon>
        <taxon>Pseudomonadati</taxon>
        <taxon>Bacteroidota</taxon>
        <taxon>Bacteroidia</taxon>
        <taxon>Bacteroidales</taxon>
        <taxon>Prevotellaceae</taxon>
        <taxon>Hoylesella</taxon>
    </lineage>
</organism>
<gene>
    <name evidence="2" type="ORF">KZO38_04655</name>
</gene>
<sequence>MNSLIIVVRTLLHDCWMLLRRFVGFTMIYLFGVVYSLILFFSINDKLNAA</sequence>
<keyword evidence="3" id="KW-1185">Reference proteome</keyword>
<dbReference type="Proteomes" id="UP000788426">
    <property type="component" value="Unassembled WGS sequence"/>
</dbReference>
<evidence type="ECO:0000313" key="3">
    <source>
        <dbReference type="Proteomes" id="UP000788426"/>
    </source>
</evidence>
<keyword evidence="1" id="KW-0472">Membrane</keyword>
<accession>A0ABS6YBW0</accession>
<feature type="transmembrane region" description="Helical" evidence="1">
    <location>
        <begin position="21"/>
        <end position="43"/>
    </location>
</feature>